<dbReference type="Pfam" id="PF01817">
    <property type="entry name" value="CM_2"/>
    <property type="match status" value="1"/>
</dbReference>
<dbReference type="CDD" id="cd04905">
    <property type="entry name" value="ACT_CM-PDT"/>
    <property type="match status" value="1"/>
</dbReference>
<feature type="domain" description="ACT" evidence="21">
    <location>
        <begin position="348"/>
        <end position="425"/>
    </location>
</feature>
<evidence type="ECO:0000256" key="3">
    <source>
        <dbReference type="ARBA" id="ARBA00004496"/>
    </source>
</evidence>
<dbReference type="PROSITE" id="PS51171">
    <property type="entry name" value="PREPHENATE_DEHYDR_3"/>
    <property type="match status" value="1"/>
</dbReference>
<dbReference type="EC" id="5.4.99.5" evidence="6"/>
<dbReference type="InterPro" id="IPR036979">
    <property type="entry name" value="CM_dom_sf"/>
</dbReference>
<dbReference type="InterPro" id="IPR002912">
    <property type="entry name" value="ACT_dom"/>
</dbReference>
<evidence type="ECO:0000256" key="5">
    <source>
        <dbReference type="ARBA" id="ARBA00004817"/>
    </source>
</evidence>
<dbReference type="Proteomes" id="UP001243717">
    <property type="component" value="Unassembled WGS sequence"/>
</dbReference>
<dbReference type="Pfam" id="PF00800">
    <property type="entry name" value="PDT"/>
    <property type="match status" value="1"/>
</dbReference>
<comment type="subcellular location">
    <subcellularLocation>
        <location evidence="3">Cytoplasm</location>
    </subcellularLocation>
</comment>
<dbReference type="InterPro" id="IPR002701">
    <property type="entry name" value="CM_II_prokaryot"/>
</dbReference>
<evidence type="ECO:0000256" key="14">
    <source>
        <dbReference type="ARBA" id="ARBA00023239"/>
    </source>
</evidence>
<dbReference type="Pfam" id="PF01842">
    <property type="entry name" value="ACT"/>
    <property type="match status" value="1"/>
</dbReference>
<comment type="caution">
    <text evidence="22">The sequence shown here is derived from an EMBL/GenBank/DDBJ whole genome shotgun (WGS) entry which is preliminary data.</text>
</comment>
<evidence type="ECO:0000256" key="18">
    <source>
        <dbReference type="ARBA" id="ARBA00047848"/>
    </source>
</evidence>
<keyword evidence="9" id="KW-0963">Cytoplasm</keyword>
<evidence type="ECO:0000256" key="16">
    <source>
        <dbReference type="ARBA" id="ARBA00031175"/>
    </source>
</evidence>
<dbReference type="SUPFAM" id="SSF55021">
    <property type="entry name" value="ACT-like"/>
    <property type="match status" value="1"/>
</dbReference>
<evidence type="ECO:0000256" key="11">
    <source>
        <dbReference type="ARBA" id="ARBA00023141"/>
    </source>
</evidence>
<evidence type="ECO:0000256" key="13">
    <source>
        <dbReference type="ARBA" id="ARBA00023235"/>
    </source>
</evidence>
<dbReference type="SMART" id="SM00830">
    <property type="entry name" value="CM_2"/>
    <property type="match status" value="2"/>
</dbReference>
<protein>
    <recommendedName>
        <fullName evidence="8">Bifunctional chorismate mutase/prephenate dehydratase</fullName>
        <ecNumber evidence="7">4.2.1.51</ecNumber>
        <ecNumber evidence="6">5.4.99.5</ecNumber>
    </recommendedName>
    <alternativeName>
        <fullName evidence="17">Chorismate mutase-prephenate dehydratase</fullName>
    </alternativeName>
    <alternativeName>
        <fullName evidence="16">p-protein</fullName>
    </alternativeName>
</protein>
<dbReference type="RefSeq" id="WP_308985470.1">
    <property type="nucleotide sequence ID" value="NZ_JARXIC010000017.1"/>
</dbReference>
<comment type="catalytic activity">
    <reaction evidence="1">
        <text>chorismate = prephenate</text>
        <dbReference type="Rhea" id="RHEA:13897"/>
        <dbReference type="ChEBI" id="CHEBI:29748"/>
        <dbReference type="ChEBI" id="CHEBI:29934"/>
        <dbReference type="EC" id="5.4.99.5"/>
    </reaction>
</comment>
<evidence type="ECO:0000256" key="12">
    <source>
        <dbReference type="ARBA" id="ARBA00023222"/>
    </source>
</evidence>
<evidence type="ECO:0000256" key="10">
    <source>
        <dbReference type="ARBA" id="ARBA00022605"/>
    </source>
</evidence>
<evidence type="ECO:0000256" key="8">
    <source>
        <dbReference type="ARBA" id="ARBA00014401"/>
    </source>
</evidence>
<dbReference type="CDD" id="cd13630">
    <property type="entry name" value="PBP2_PDT_1"/>
    <property type="match status" value="1"/>
</dbReference>
<dbReference type="PROSITE" id="PS00858">
    <property type="entry name" value="PREPHENATE_DEHYDR_2"/>
    <property type="match status" value="1"/>
</dbReference>
<dbReference type="PROSITE" id="PS51671">
    <property type="entry name" value="ACT"/>
    <property type="match status" value="1"/>
</dbReference>
<evidence type="ECO:0000256" key="17">
    <source>
        <dbReference type="ARBA" id="ARBA00031520"/>
    </source>
</evidence>
<dbReference type="Gene3D" id="1.20.59.10">
    <property type="entry name" value="Chorismate mutase"/>
    <property type="match status" value="1"/>
</dbReference>
<dbReference type="PANTHER" id="PTHR21022:SF19">
    <property type="entry name" value="PREPHENATE DEHYDRATASE-RELATED"/>
    <property type="match status" value="1"/>
</dbReference>
<comment type="function">
    <text evidence="2">Catalyzes the Claisen rearrangement of chorismate to prephenate and the decarboxylation/dehydration of prephenate to phenylpyruvate.</text>
</comment>
<dbReference type="PIRSF" id="PIRSF001500">
    <property type="entry name" value="Chor_mut_pdt_Ppr"/>
    <property type="match status" value="1"/>
</dbReference>
<dbReference type="EC" id="4.2.1.51" evidence="7"/>
<keyword evidence="11" id="KW-0057">Aromatic amino acid biosynthesis</keyword>
<evidence type="ECO:0000256" key="2">
    <source>
        <dbReference type="ARBA" id="ARBA00002364"/>
    </source>
</evidence>
<dbReference type="SUPFAM" id="SSF53850">
    <property type="entry name" value="Periplasmic binding protein-like II"/>
    <property type="match status" value="1"/>
</dbReference>
<evidence type="ECO:0000256" key="9">
    <source>
        <dbReference type="ARBA" id="ARBA00022490"/>
    </source>
</evidence>
<sequence length="432" mass="47325">MSEDISAKLLQNRDAIDTIDRQVVELLNQRVLIDGGADEATVLAKVAKFNPGPLSDATLQAIYNALMLAGLDPAAQAAEAAQVDTLDLRIVELLSQRVKHASEIGKIKHANGADYYDPTREAQVMAKVSALNPGPIKNDTLRAVYREVISGSIALEKKLVIAYLGPEATYTHQAAISNFGVSLDYRAMKTIHDVFAEVECGAADYGVVPIENSTEGAVFHSMDMLVESDLHICSQVYMPIEHCLISQSPLEQIKEVRSKDQALGQCREWLRRNLPDAELVDFVSTAEAVRAAKANKHVAAVGSALSAQRYDVKIQARGIQDRDGNVTRFLVVGKTRAKPLGDGHDKTSLVISLRDECGALEKTLRAFASRGINLSKIESRPSRKKAWDYFFFIDFIGHYQDANVQAALADLEGHCPLVKWLGSYPDLTRVAL</sequence>
<dbReference type="Gene3D" id="3.40.190.10">
    <property type="entry name" value="Periplasmic binding protein-like II"/>
    <property type="match status" value="2"/>
</dbReference>
<evidence type="ECO:0000256" key="7">
    <source>
        <dbReference type="ARBA" id="ARBA00013147"/>
    </source>
</evidence>
<evidence type="ECO:0000256" key="6">
    <source>
        <dbReference type="ARBA" id="ARBA00012404"/>
    </source>
</evidence>
<keyword evidence="10" id="KW-0028">Amino-acid biosynthesis</keyword>
<evidence type="ECO:0000259" key="21">
    <source>
        <dbReference type="PROSITE" id="PS51671"/>
    </source>
</evidence>
<dbReference type="InterPro" id="IPR001086">
    <property type="entry name" value="Preph_deHydtase"/>
</dbReference>
<evidence type="ECO:0000256" key="15">
    <source>
        <dbReference type="ARBA" id="ARBA00023268"/>
    </source>
</evidence>
<gene>
    <name evidence="22" type="primary">pheA</name>
    <name evidence="22" type="ORF">QEH59_11270</name>
</gene>
<dbReference type="InterPro" id="IPR008242">
    <property type="entry name" value="Chor_mutase/pphenate_deHydtase"/>
</dbReference>
<dbReference type="InterPro" id="IPR018528">
    <property type="entry name" value="Preph_deHydtase_CS"/>
</dbReference>
<dbReference type="NCBIfam" id="NF008865">
    <property type="entry name" value="PRK11898.1"/>
    <property type="match status" value="1"/>
</dbReference>
<dbReference type="EMBL" id="JARXIC010000017">
    <property type="protein sequence ID" value="MDQ8195009.1"/>
    <property type="molecule type" value="Genomic_DNA"/>
</dbReference>
<dbReference type="GO" id="GO:0004664">
    <property type="term" value="F:prephenate dehydratase activity"/>
    <property type="evidence" value="ECO:0007669"/>
    <property type="project" value="UniProtKB-EC"/>
</dbReference>
<comment type="pathway">
    <text evidence="4">Amino-acid biosynthesis; L-phenylalanine biosynthesis; phenylpyruvate from prephenate: step 1/1.</text>
</comment>
<evidence type="ECO:0000313" key="23">
    <source>
        <dbReference type="Proteomes" id="UP001243717"/>
    </source>
</evidence>
<comment type="catalytic activity">
    <reaction evidence="18">
        <text>prephenate + H(+) = 3-phenylpyruvate + CO2 + H2O</text>
        <dbReference type="Rhea" id="RHEA:21648"/>
        <dbReference type="ChEBI" id="CHEBI:15377"/>
        <dbReference type="ChEBI" id="CHEBI:15378"/>
        <dbReference type="ChEBI" id="CHEBI:16526"/>
        <dbReference type="ChEBI" id="CHEBI:18005"/>
        <dbReference type="ChEBI" id="CHEBI:29934"/>
        <dbReference type="EC" id="4.2.1.51"/>
    </reaction>
</comment>
<evidence type="ECO:0000313" key="22">
    <source>
        <dbReference type="EMBL" id="MDQ8195009.1"/>
    </source>
</evidence>
<keyword evidence="13" id="KW-0413">Isomerase</keyword>
<dbReference type="Gene3D" id="3.30.70.260">
    <property type="match status" value="1"/>
</dbReference>
<keyword evidence="15" id="KW-0511">Multifunctional enzyme</keyword>
<name>A0ABU1AJL8_9BACT</name>
<feature type="domain" description="Prephenate dehydratase" evidence="20">
    <location>
        <begin position="160"/>
        <end position="334"/>
    </location>
</feature>
<dbReference type="SUPFAM" id="SSF48600">
    <property type="entry name" value="Chorismate mutase II"/>
    <property type="match status" value="2"/>
</dbReference>
<organism evidence="22 23">
    <name type="scientific">Thalassobacterium sedimentorum</name>
    <dbReference type="NCBI Taxonomy" id="3041258"/>
    <lineage>
        <taxon>Bacteria</taxon>
        <taxon>Pseudomonadati</taxon>
        <taxon>Verrucomicrobiota</taxon>
        <taxon>Opitutia</taxon>
        <taxon>Puniceicoccales</taxon>
        <taxon>Coraliomargaritaceae</taxon>
        <taxon>Thalassobacterium</taxon>
    </lineage>
</organism>
<evidence type="ECO:0000256" key="4">
    <source>
        <dbReference type="ARBA" id="ARBA00004741"/>
    </source>
</evidence>
<reference evidence="22 23" key="1">
    <citation type="submission" date="2023-04" db="EMBL/GenBank/DDBJ databases">
        <title>A novel bacteria isolated from coastal sediment.</title>
        <authorList>
            <person name="Liu X.-J."/>
            <person name="Du Z.-J."/>
        </authorList>
    </citation>
    <scope>NUCLEOTIDE SEQUENCE [LARGE SCALE GENOMIC DNA]</scope>
    <source>
        <strain evidence="22 23">SDUM461004</strain>
    </source>
</reference>
<dbReference type="PANTHER" id="PTHR21022">
    <property type="entry name" value="PREPHENATE DEHYDRATASE P PROTEIN"/>
    <property type="match status" value="1"/>
</dbReference>
<evidence type="ECO:0000259" key="19">
    <source>
        <dbReference type="PROSITE" id="PS51168"/>
    </source>
</evidence>
<evidence type="ECO:0000256" key="1">
    <source>
        <dbReference type="ARBA" id="ARBA00000824"/>
    </source>
</evidence>
<accession>A0ABU1AJL8</accession>
<keyword evidence="23" id="KW-1185">Reference proteome</keyword>
<evidence type="ECO:0000259" key="20">
    <source>
        <dbReference type="PROSITE" id="PS51171"/>
    </source>
</evidence>
<comment type="pathway">
    <text evidence="5">Metabolic intermediate biosynthesis; prephenate biosynthesis; prephenate from chorismate: step 1/1.</text>
</comment>
<dbReference type="PROSITE" id="PS51168">
    <property type="entry name" value="CHORISMATE_MUT_2"/>
    <property type="match status" value="1"/>
</dbReference>
<feature type="domain" description="Chorismate mutase" evidence="19">
    <location>
        <begin position="70"/>
        <end position="160"/>
    </location>
</feature>
<dbReference type="InterPro" id="IPR045865">
    <property type="entry name" value="ACT-like_dom_sf"/>
</dbReference>
<dbReference type="InterPro" id="IPR036263">
    <property type="entry name" value="Chorismate_II_sf"/>
</dbReference>
<keyword evidence="12" id="KW-0584">Phenylalanine biosynthesis</keyword>
<proteinExistence type="predicted"/>
<keyword evidence="14 22" id="KW-0456">Lyase</keyword>